<keyword evidence="1" id="KW-1133">Transmembrane helix</keyword>
<feature type="transmembrane region" description="Helical" evidence="1">
    <location>
        <begin position="43"/>
        <end position="61"/>
    </location>
</feature>
<feature type="transmembrane region" description="Helical" evidence="1">
    <location>
        <begin position="203"/>
        <end position="221"/>
    </location>
</feature>
<feature type="transmembrane region" description="Helical" evidence="1">
    <location>
        <begin position="228"/>
        <end position="250"/>
    </location>
</feature>
<dbReference type="InterPro" id="IPR006976">
    <property type="entry name" value="VanZ-like"/>
</dbReference>
<feature type="domain" description="VanZ-like" evidence="2">
    <location>
        <begin position="31"/>
        <end position="118"/>
    </location>
</feature>
<dbReference type="STRING" id="395495.Lcho_4234"/>
<keyword evidence="1" id="KW-0812">Transmembrane</keyword>
<evidence type="ECO:0000256" key="1">
    <source>
        <dbReference type="SAM" id="Phobius"/>
    </source>
</evidence>
<proteinExistence type="predicted"/>
<name>B1XYP9_LEPCP</name>
<dbReference type="Pfam" id="PF04892">
    <property type="entry name" value="VanZ"/>
    <property type="match status" value="1"/>
</dbReference>
<feature type="transmembrane region" description="Helical" evidence="1">
    <location>
        <begin position="262"/>
        <end position="280"/>
    </location>
</feature>
<dbReference type="eggNOG" id="COG5652">
    <property type="taxonomic scope" value="Bacteria"/>
</dbReference>
<protein>
    <submittedName>
        <fullName evidence="3">VanZ family protein</fullName>
    </submittedName>
</protein>
<evidence type="ECO:0000313" key="3">
    <source>
        <dbReference type="EMBL" id="ACB36485.1"/>
    </source>
</evidence>
<organism evidence="3 4">
    <name type="scientific">Leptothrix cholodnii (strain ATCC 51168 / LMG 8142 / SP-6)</name>
    <name type="common">Leptothrix discophora (strain SP-6)</name>
    <dbReference type="NCBI Taxonomy" id="395495"/>
    <lineage>
        <taxon>Bacteria</taxon>
        <taxon>Pseudomonadati</taxon>
        <taxon>Pseudomonadota</taxon>
        <taxon>Betaproteobacteria</taxon>
        <taxon>Burkholderiales</taxon>
        <taxon>Sphaerotilaceae</taxon>
        <taxon>Leptothrix</taxon>
    </lineage>
</organism>
<dbReference type="AlphaFoldDB" id="B1XYP9"/>
<feature type="transmembrane region" description="Helical" evidence="1">
    <location>
        <begin position="135"/>
        <end position="156"/>
    </location>
</feature>
<keyword evidence="1" id="KW-0472">Membrane</keyword>
<keyword evidence="4" id="KW-1185">Reference proteome</keyword>
<gene>
    <name evidence="3" type="ordered locus">Lcho_4234</name>
</gene>
<accession>B1XYP9</accession>
<dbReference type="EMBL" id="CP001013">
    <property type="protein sequence ID" value="ACB36485.1"/>
    <property type="molecule type" value="Genomic_DNA"/>
</dbReference>
<reference evidence="3 4" key="1">
    <citation type="submission" date="2008-03" db="EMBL/GenBank/DDBJ databases">
        <title>Complete sequence of Leptothrix cholodnii SP-6.</title>
        <authorList>
            <consortium name="US DOE Joint Genome Institute"/>
            <person name="Copeland A."/>
            <person name="Lucas S."/>
            <person name="Lapidus A."/>
            <person name="Glavina del Rio T."/>
            <person name="Dalin E."/>
            <person name="Tice H."/>
            <person name="Bruce D."/>
            <person name="Goodwin L."/>
            <person name="Pitluck S."/>
            <person name="Chertkov O."/>
            <person name="Brettin T."/>
            <person name="Detter J.C."/>
            <person name="Han C."/>
            <person name="Kuske C.R."/>
            <person name="Schmutz J."/>
            <person name="Larimer F."/>
            <person name="Land M."/>
            <person name="Hauser L."/>
            <person name="Kyrpides N."/>
            <person name="Lykidis A."/>
            <person name="Emerson D."/>
            <person name="Richardson P."/>
        </authorList>
    </citation>
    <scope>NUCLEOTIDE SEQUENCE [LARGE SCALE GENOMIC DNA]</scope>
    <source>
        <strain evidence="4">ATCC 51168 / LMG 8142 / SP-6</strain>
    </source>
</reference>
<evidence type="ECO:0000259" key="2">
    <source>
        <dbReference type="Pfam" id="PF04892"/>
    </source>
</evidence>
<feature type="transmembrane region" description="Helical" evidence="1">
    <location>
        <begin position="287"/>
        <end position="310"/>
    </location>
</feature>
<evidence type="ECO:0000313" key="4">
    <source>
        <dbReference type="Proteomes" id="UP000001693"/>
    </source>
</evidence>
<feature type="transmembrane region" description="Helical" evidence="1">
    <location>
        <begin position="330"/>
        <end position="348"/>
    </location>
</feature>
<dbReference type="Proteomes" id="UP000001693">
    <property type="component" value="Chromosome"/>
</dbReference>
<feature type="transmembrane region" description="Helical" evidence="1">
    <location>
        <begin position="107"/>
        <end position="128"/>
    </location>
</feature>
<dbReference type="HOGENOM" id="CLU_057832_0_0_4"/>
<dbReference type="KEGG" id="lch:Lcho_4234"/>
<sequence>MALIVYASLHPFSGWHWPTVTDTEGWLDLLWLPTPRSSRFDRWANFLAYQPLGLLLAIAWIRSGHGTWRACVQATLAGLLLSLLMEWTQNLLPIRVPSRLDLALNGAGTLLGALLAAALQGLGLVRYWQRLRDRWFVPHGNAGLALLLTWPVALLFPPPLPMGLGEGLSRAALALGDALADTALEGWLPTPAAQGQLAPGTELIAIVLGLMAPCWVAFVMSRQVVNRLVLLVGAMLLGLLATTLSTALNFGPEHALTWVTPVLRPALAGAVLLSVALAFLPRRVVAALGLVGITSLIALISQAGTDPYFASSLQAWEQGRFIRFHGVAQWVGWLWPFAALLFLMLQVAERPTHAEVARR</sequence>